<dbReference type="AlphaFoldDB" id="Q849D1"/>
<sequence>MSVSSSSTGRHSPGTTGLMNSVKRRRAHAALQHTVNALEGTSWSKSIGERGFRLSVGLDGDVLSLSPRSTIPGPSASQVYCRYPEDQRLQRVRTHMACLRGDLLSIGLDFADPFPGALQKIANGQPVTVAEYEPSRVPSHAS</sequence>
<dbReference type="EMBL" id="AY211023">
    <property type="protein sequence ID" value="AAO50193.1"/>
    <property type="molecule type" value="Genomic_DNA"/>
</dbReference>
<name>Q849D1_STRVN</name>
<protein>
    <submittedName>
        <fullName evidence="2">Uncharacterized protein</fullName>
    </submittedName>
</protein>
<keyword evidence="2" id="KW-0614">Plasmid</keyword>
<reference evidence="2" key="1">
    <citation type="journal article" date="2002" name="FEMS Microbiol. Lett.">
        <title>Characterization of the Streptomyces violaceoruber SANK95570 plasmids pSV1 and pSV2.</title>
        <authorList>
            <person name="Spatz K."/>
            <person name="Kohn H."/>
            <person name="Redenbach M."/>
        </authorList>
    </citation>
    <scope>NUCLEOTIDE SEQUENCE</scope>
    <source>
        <strain evidence="2">SANK95570</strain>
        <plasmid evidence="2">pSV2</plasmid>
    </source>
</reference>
<reference evidence="2" key="2">
    <citation type="submission" date="2002-12" db="EMBL/GenBank/DDBJ databases">
        <title>Complete nucleotide sequence of the linear plasmid pSV2 from Streptomyces violaceoruber SANK95570.</title>
        <authorList>
            <person name="Spatz K."/>
            <person name="Scholz C.J."/>
            <person name="Redenbach M."/>
        </authorList>
    </citation>
    <scope>NUCLEOTIDE SEQUENCE</scope>
    <source>
        <strain evidence="2">SANK95570</strain>
        <plasmid evidence="2">pSV2</plasmid>
    </source>
</reference>
<proteinExistence type="predicted"/>
<feature type="region of interest" description="Disordered" evidence="1">
    <location>
        <begin position="1"/>
        <end position="21"/>
    </location>
</feature>
<accession>Q849D1</accession>
<evidence type="ECO:0000256" key="1">
    <source>
        <dbReference type="SAM" id="MobiDB-lite"/>
    </source>
</evidence>
<geneLocation type="plasmid" evidence="2">
    <name>pSV2</name>
</geneLocation>
<gene>
    <name evidence="2" type="primary">pSV2.109</name>
</gene>
<organism evidence="2">
    <name type="scientific">Streptomyces violaceoruber</name>
    <dbReference type="NCBI Taxonomy" id="1935"/>
    <lineage>
        <taxon>Bacteria</taxon>
        <taxon>Bacillati</taxon>
        <taxon>Actinomycetota</taxon>
        <taxon>Actinomycetes</taxon>
        <taxon>Kitasatosporales</taxon>
        <taxon>Streptomycetaceae</taxon>
        <taxon>Streptomyces</taxon>
        <taxon>Streptomyces violaceoruber group</taxon>
    </lineage>
</organism>
<feature type="compositionally biased region" description="Polar residues" evidence="1">
    <location>
        <begin position="1"/>
        <end position="19"/>
    </location>
</feature>
<evidence type="ECO:0000313" key="2">
    <source>
        <dbReference type="EMBL" id="AAO50193.1"/>
    </source>
</evidence>